<name>A0A846MC11_9BACL</name>
<protein>
    <submittedName>
        <fullName evidence="2">YbbR domain-containing protein</fullName>
    </submittedName>
</protein>
<keyword evidence="1" id="KW-0812">Transmembrane</keyword>
<dbReference type="AlphaFoldDB" id="A0A846MC11"/>
<dbReference type="Pfam" id="PF07949">
    <property type="entry name" value="YbbR"/>
    <property type="match status" value="3"/>
</dbReference>
<comment type="caution">
    <text evidence="2">The sequence shown here is derived from an EMBL/GenBank/DDBJ whole genome shotgun (WGS) entry which is preliminary data.</text>
</comment>
<dbReference type="Proteomes" id="UP000532769">
    <property type="component" value="Unassembled WGS sequence"/>
</dbReference>
<keyword evidence="3" id="KW-1185">Reference proteome</keyword>
<evidence type="ECO:0000313" key="3">
    <source>
        <dbReference type="Proteomes" id="UP000532769"/>
    </source>
</evidence>
<dbReference type="RefSeq" id="WP_166907176.1">
    <property type="nucleotide sequence ID" value="NZ_JAASRS010000001.1"/>
</dbReference>
<proteinExistence type="predicted"/>
<keyword evidence="1" id="KW-0472">Membrane</keyword>
<organism evidence="2 3">
    <name type="scientific">Saccharococcus thermophilus</name>
    <dbReference type="NCBI Taxonomy" id="29396"/>
    <lineage>
        <taxon>Bacteria</taxon>
        <taxon>Bacillati</taxon>
        <taxon>Bacillota</taxon>
        <taxon>Bacilli</taxon>
        <taxon>Bacillales</taxon>
        <taxon>Anoxybacillaceae</taxon>
        <taxon>Saccharococcus</taxon>
    </lineage>
</organism>
<feature type="transmembrane region" description="Helical" evidence="1">
    <location>
        <begin position="9"/>
        <end position="26"/>
    </location>
</feature>
<accession>A0A846MC11</accession>
<evidence type="ECO:0000256" key="1">
    <source>
        <dbReference type="SAM" id="Phobius"/>
    </source>
</evidence>
<keyword evidence="1" id="KW-1133">Transmembrane helix</keyword>
<dbReference type="Gene3D" id="2.170.120.30">
    <property type="match status" value="2"/>
</dbReference>
<dbReference type="PANTHER" id="PTHR37804">
    <property type="entry name" value="CDAA REGULATORY PROTEIN CDAR"/>
    <property type="match status" value="1"/>
</dbReference>
<dbReference type="Gene3D" id="2.170.120.40">
    <property type="entry name" value="YbbR-like domain"/>
    <property type="match status" value="2"/>
</dbReference>
<dbReference type="InterPro" id="IPR012505">
    <property type="entry name" value="YbbR"/>
</dbReference>
<dbReference type="EMBL" id="JAASRS010000001">
    <property type="protein sequence ID" value="NIK13560.1"/>
    <property type="molecule type" value="Genomic_DNA"/>
</dbReference>
<dbReference type="PANTHER" id="PTHR37804:SF1">
    <property type="entry name" value="CDAA REGULATORY PROTEIN CDAR"/>
    <property type="match status" value="1"/>
</dbReference>
<reference evidence="2 3" key="1">
    <citation type="submission" date="2020-03" db="EMBL/GenBank/DDBJ databases">
        <title>Genomic Encyclopedia of Archaeal and Bacterial Type Strains, Phase II (KMG-II): from individual species to whole genera.</title>
        <authorList>
            <person name="Goeker M."/>
        </authorList>
    </citation>
    <scope>NUCLEOTIDE SEQUENCE [LARGE SCALE GENOMIC DNA]</scope>
    <source>
        <strain evidence="2 3">DSM 4749</strain>
    </source>
</reference>
<evidence type="ECO:0000313" key="2">
    <source>
        <dbReference type="EMBL" id="NIK13560.1"/>
    </source>
</evidence>
<sequence length="411" mass="45647">MDKLMNNPWFIKVFSLLLAIMLYISVNIETKSGGIVRNAIGQEDTETLMNVPVVVYYDEENLIVSGVPKYVNVTLQGPASIVKPTALQRNFEIYMDLTDLPLGTYTVPIKYKDISDKLKVKIQPAAARITIQERVSKSFPVGVEFINKHKVPEGYSVNQPIVKPNSVTITGARELIDSISSVTAKVNLEGATDTLTQESKVNVYDHRGRKLNIHVHPSVVEVTVPINSPSKTVPLKINQTGTLPDGLSIVKIETVPNKVTIFGPKEKIDPIKFIDGITVNLDEITKDTTLEMDVPMPEGIKSVNPSKVKIHIDVQKEEAKTFKDVPIHVIGLGEQNTVEFIDPKKQAMDVRLYGTPDILNGVTENDVELYIDVSGLGVGEHEVKLEWNGPQNVKWELPKENVKVKISEKNQ</sequence>
<dbReference type="InterPro" id="IPR053154">
    <property type="entry name" value="c-di-AMP_regulator"/>
</dbReference>
<gene>
    <name evidence="2" type="ORF">BDD39_000070</name>
</gene>